<dbReference type="STRING" id="215250.A0A316YPP6"/>
<evidence type="ECO:0000256" key="3">
    <source>
        <dbReference type="RuleBase" id="RU363018"/>
    </source>
</evidence>
<accession>A0A316YPP6</accession>
<protein>
    <recommendedName>
        <fullName evidence="3">Alkyl transferase</fullName>
        <ecNumber evidence="3">2.5.1.-</ecNumber>
    </recommendedName>
</protein>
<evidence type="ECO:0000256" key="2">
    <source>
        <dbReference type="ARBA" id="ARBA00022679"/>
    </source>
</evidence>
<dbReference type="InterPro" id="IPR018520">
    <property type="entry name" value="UPP_synth-like_CS"/>
</dbReference>
<dbReference type="GO" id="GO:0045547">
    <property type="term" value="F:ditrans,polycis-polyprenyl diphosphate synthase [(2E,6E)-farnesyl diphosphate specific] activity"/>
    <property type="evidence" value="ECO:0007669"/>
    <property type="project" value="TreeGrafter"/>
</dbReference>
<dbReference type="PROSITE" id="PS01066">
    <property type="entry name" value="UPP_SYNTHASE"/>
    <property type="match status" value="1"/>
</dbReference>
<gene>
    <name evidence="5" type="ORF">FA10DRAFT_267077</name>
</gene>
<name>A0A316YPP6_9BASI</name>
<dbReference type="Gene3D" id="3.40.1180.10">
    <property type="entry name" value="Decaprenyl diphosphate synthase-like"/>
    <property type="match status" value="1"/>
</dbReference>
<proteinExistence type="inferred from homology"/>
<dbReference type="GO" id="GO:0016020">
    <property type="term" value="C:membrane"/>
    <property type="evidence" value="ECO:0007669"/>
    <property type="project" value="TreeGrafter"/>
</dbReference>
<comment type="similarity">
    <text evidence="1 3">Belongs to the UPP synthase family.</text>
</comment>
<dbReference type="FunCoup" id="A0A316YPP6">
    <property type="interactions" value="371"/>
</dbReference>
<dbReference type="GO" id="GO:0005783">
    <property type="term" value="C:endoplasmic reticulum"/>
    <property type="evidence" value="ECO:0007669"/>
    <property type="project" value="TreeGrafter"/>
</dbReference>
<reference evidence="5 6" key="1">
    <citation type="journal article" date="2018" name="Mol. Biol. Evol.">
        <title>Broad Genomic Sampling Reveals a Smut Pathogenic Ancestry of the Fungal Clade Ustilaginomycotina.</title>
        <authorList>
            <person name="Kijpornyongpan T."/>
            <person name="Mondo S.J."/>
            <person name="Barry K."/>
            <person name="Sandor L."/>
            <person name="Lee J."/>
            <person name="Lipzen A."/>
            <person name="Pangilinan J."/>
            <person name="LaButti K."/>
            <person name="Hainaut M."/>
            <person name="Henrissat B."/>
            <person name="Grigoriev I.V."/>
            <person name="Spatafora J.W."/>
            <person name="Aime M.C."/>
        </authorList>
    </citation>
    <scope>NUCLEOTIDE SEQUENCE [LARGE SCALE GENOMIC DNA]</scope>
    <source>
        <strain evidence="5 6">MCA 4198</strain>
    </source>
</reference>
<dbReference type="GO" id="GO:1904423">
    <property type="term" value="C:dehydrodolichyl diphosphate synthase complex"/>
    <property type="evidence" value="ECO:0007669"/>
    <property type="project" value="TreeGrafter"/>
</dbReference>
<dbReference type="SUPFAM" id="SSF64005">
    <property type="entry name" value="Undecaprenyl diphosphate synthase"/>
    <property type="match status" value="1"/>
</dbReference>
<evidence type="ECO:0000313" key="5">
    <source>
        <dbReference type="EMBL" id="PWN90628.1"/>
    </source>
</evidence>
<dbReference type="InterPro" id="IPR036424">
    <property type="entry name" value="UPP_synth-like_sf"/>
</dbReference>
<feature type="compositionally biased region" description="Basic and acidic residues" evidence="4">
    <location>
        <begin position="190"/>
        <end position="204"/>
    </location>
</feature>
<dbReference type="EMBL" id="KZ819636">
    <property type="protein sequence ID" value="PWN90628.1"/>
    <property type="molecule type" value="Genomic_DNA"/>
</dbReference>
<feature type="compositionally biased region" description="Basic residues" evidence="4">
    <location>
        <begin position="180"/>
        <end position="189"/>
    </location>
</feature>
<dbReference type="RefSeq" id="XP_025377826.1">
    <property type="nucleotide sequence ID" value="XM_025521770.1"/>
</dbReference>
<dbReference type="Pfam" id="PF01255">
    <property type="entry name" value="Prenyltransf"/>
    <property type="match status" value="1"/>
</dbReference>
<dbReference type="CDD" id="cd00475">
    <property type="entry name" value="Cis_IPPS"/>
    <property type="match status" value="1"/>
</dbReference>
<dbReference type="PANTHER" id="PTHR10291">
    <property type="entry name" value="DEHYDRODOLICHYL DIPHOSPHATE SYNTHASE FAMILY MEMBER"/>
    <property type="match status" value="1"/>
</dbReference>
<evidence type="ECO:0000313" key="6">
    <source>
        <dbReference type="Proteomes" id="UP000245768"/>
    </source>
</evidence>
<dbReference type="GO" id="GO:0016094">
    <property type="term" value="P:polyprenol biosynthetic process"/>
    <property type="evidence" value="ECO:0007669"/>
    <property type="project" value="TreeGrafter"/>
</dbReference>
<sequence>MSGFNALRTVLETCLKLKGLHTVTVYAFAIDNFKRDKDEVEALMTLAKRNLIELAGHGEVLARHSVRLRMVGRRELLPTDVRLAVEKVERMTSGNRRATLNVCIPYSSRDEVAFAVEKSCRTGPCSRRESKQTGVEQLEENMMLAHSPPLDILIRTSGVNRLSDFMLWQVRRTSHSGWAGRHKGRRREGRKAEPSRAERSGDEL</sequence>
<evidence type="ECO:0000256" key="1">
    <source>
        <dbReference type="ARBA" id="ARBA00005432"/>
    </source>
</evidence>
<feature type="region of interest" description="Disordered" evidence="4">
    <location>
        <begin position="177"/>
        <end position="204"/>
    </location>
</feature>
<dbReference type="InterPro" id="IPR001441">
    <property type="entry name" value="UPP_synth-like"/>
</dbReference>
<dbReference type="GO" id="GO:0005811">
    <property type="term" value="C:lipid droplet"/>
    <property type="evidence" value="ECO:0007669"/>
    <property type="project" value="TreeGrafter"/>
</dbReference>
<keyword evidence="6" id="KW-1185">Reference proteome</keyword>
<evidence type="ECO:0000256" key="4">
    <source>
        <dbReference type="SAM" id="MobiDB-lite"/>
    </source>
</evidence>
<keyword evidence="2 3" id="KW-0808">Transferase</keyword>
<dbReference type="OrthoDB" id="4173905at2759"/>
<dbReference type="EC" id="2.5.1.-" evidence="3"/>
<organism evidence="5 6">
    <name type="scientific">Acaromyces ingoldii</name>
    <dbReference type="NCBI Taxonomy" id="215250"/>
    <lineage>
        <taxon>Eukaryota</taxon>
        <taxon>Fungi</taxon>
        <taxon>Dikarya</taxon>
        <taxon>Basidiomycota</taxon>
        <taxon>Ustilaginomycotina</taxon>
        <taxon>Exobasidiomycetes</taxon>
        <taxon>Exobasidiales</taxon>
        <taxon>Cryptobasidiaceae</taxon>
        <taxon>Acaromyces</taxon>
    </lineage>
</organism>
<dbReference type="InParanoid" id="A0A316YPP6"/>
<dbReference type="PANTHER" id="PTHR10291:SF43">
    <property type="entry name" value="DEHYDRODOLICHYL DIPHOSPHATE SYNTHASE COMPLEX SUBUNIT DHDDS"/>
    <property type="match status" value="1"/>
</dbReference>
<dbReference type="GeneID" id="37043686"/>
<dbReference type="Proteomes" id="UP000245768">
    <property type="component" value="Unassembled WGS sequence"/>
</dbReference>
<dbReference type="AlphaFoldDB" id="A0A316YPP6"/>
<feature type="non-terminal residue" evidence="5">
    <location>
        <position position="204"/>
    </location>
</feature>
<dbReference type="NCBIfam" id="TIGR00055">
    <property type="entry name" value="uppS"/>
    <property type="match status" value="1"/>
</dbReference>